<dbReference type="AlphaFoldDB" id="A0A8E2JUN9"/>
<sequence length="177" mass="18685">MALLATQSSGLSDKPLFVPAEGRKIGWKKLEADGVTASGYYSGVTILNGKKTDGSYVATFEQNEDSLPLPTSGNSTTRKEIGVNVAGVLDVIGYLITDTKELGVQLNVLGITAGNFYGNAETGVVIEVDLLLITGTVNFYIKAGALQGQKELRVKYSLTSAIFASTLAEGDEKIPSF</sequence>
<gene>
    <name evidence="1" type="ORF">AOQ84DRAFT_375168</name>
</gene>
<accession>A0A8E2JUN9</accession>
<protein>
    <submittedName>
        <fullName evidence="1">Uncharacterized protein</fullName>
    </submittedName>
</protein>
<reference evidence="1 2" key="1">
    <citation type="journal article" date="2016" name="Nat. Commun.">
        <title>Ectomycorrhizal ecology is imprinted in the genome of the dominant symbiotic fungus Cenococcum geophilum.</title>
        <authorList>
            <consortium name="DOE Joint Genome Institute"/>
            <person name="Peter M."/>
            <person name="Kohler A."/>
            <person name="Ohm R.A."/>
            <person name="Kuo A."/>
            <person name="Krutzmann J."/>
            <person name="Morin E."/>
            <person name="Arend M."/>
            <person name="Barry K.W."/>
            <person name="Binder M."/>
            <person name="Choi C."/>
            <person name="Clum A."/>
            <person name="Copeland A."/>
            <person name="Grisel N."/>
            <person name="Haridas S."/>
            <person name="Kipfer T."/>
            <person name="LaButti K."/>
            <person name="Lindquist E."/>
            <person name="Lipzen A."/>
            <person name="Maire R."/>
            <person name="Meier B."/>
            <person name="Mihaltcheva S."/>
            <person name="Molinier V."/>
            <person name="Murat C."/>
            <person name="Poggeler S."/>
            <person name="Quandt C.A."/>
            <person name="Sperisen C."/>
            <person name="Tritt A."/>
            <person name="Tisserant E."/>
            <person name="Crous P.W."/>
            <person name="Henrissat B."/>
            <person name="Nehls U."/>
            <person name="Egli S."/>
            <person name="Spatafora J.W."/>
            <person name="Grigoriev I.V."/>
            <person name="Martin F.M."/>
        </authorList>
    </citation>
    <scope>NUCLEOTIDE SEQUENCE [LARGE SCALE GENOMIC DNA]</scope>
    <source>
        <strain evidence="1 2">CBS 207.34</strain>
    </source>
</reference>
<evidence type="ECO:0000313" key="2">
    <source>
        <dbReference type="Proteomes" id="UP000250140"/>
    </source>
</evidence>
<dbReference type="EMBL" id="KV749301">
    <property type="protein sequence ID" value="OCL10158.1"/>
    <property type="molecule type" value="Genomic_DNA"/>
</dbReference>
<organism evidence="1 2">
    <name type="scientific">Glonium stellatum</name>
    <dbReference type="NCBI Taxonomy" id="574774"/>
    <lineage>
        <taxon>Eukaryota</taxon>
        <taxon>Fungi</taxon>
        <taxon>Dikarya</taxon>
        <taxon>Ascomycota</taxon>
        <taxon>Pezizomycotina</taxon>
        <taxon>Dothideomycetes</taxon>
        <taxon>Pleosporomycetidae</taxon>
        <taxon>Gloniales</taxon>
        <taxon>Gloniaceae</taxon>
        <taxon>Glonium</taxon>
    </lineage>
</organism>
<proteinExistence type="predicted"/>
<name>A0A8E2JUN9_9PEZI</name>
<keyword evidence="2" id="KW-1185">Reference proteome</keyword>
<dbReference type="OrthoDB" id="5304315at2759"/>
<evidence type="ECO:0000313" key="1">
    <source>
        <dbReference type="EMBL" id="OCL10158.1"/>
    </source>
</evidence>
<dbReference type="Proteomes" id="UP000250140">
    <property type="component" value="Unassembled WGS sequence"/>
</dbReference>